<evidence type="ECO:0000256" key="1">
    <source>
        <dbReference type="SAM" id="MobiDB-lite"/>
    </source>
</evidence>
<accession>A0A071M9S4</accession>
<gene>
    <name evidence="2" type="ORF">DT99_21145</name>
</gene>
<evidence type="ECO:0000313" key="2">
    <source>
        <dbReference type="EMBL" id="KEA57503.1"/>
    </source>
</evidence>
<dbReference type="EMBL" id="JJOA01000017">
    <property type="protein sequence ID" value="KEA57503.1"/>
    <property type="molecule type" value="Genomic_DNA"/>
</dbReference>
<dbReference type="AlphaFoldDB" id="A0A071M9S4"/>
<reference evidence="2" key="1">
    <citation type="submission" date="2014-04" db="EMBL/GenBank/DDBJ databases">
        <title>In planta biocontrol of soil-borne Fusarium wilt of banana through a plant endophytic bacterium, Burkholderia cenocepacia 869T2.</title>
        <authorList>
            <person name="Ho Y.-N."/>
            <person name="Chiang H.-M."/>
            <person name="Chao C.-P."/>
            <person name="Su C.-C."/>
            <person name="Hsu H.-F."/>
            <person name="Guo C.-T."/>
            <person name="Hsieh J.-L."/>
            <person name="Huang C.-C."/>
        </authorList>
    </citation>
    <scope>NUCLEOTIDE SEQUENCE [LARGE SCALE GENOMIC DNA]</scope>
    <source>
        <strain evidence="2">869T2</strain>
    </source>
</reference>
<feature type="region of interest" description="Disordered" evidence="1">
    <location>
        <begin position="1"/>
        <end position="31"/>
    </location>
</feature>
<name>A0A071M9S4_9BURK</name>
<sequence length="95" mass="9180">MADAGFNSDANDAIGQAENNGQLAEATKGLQDESMSTWGGAAVAGYDAAQQGLSLGQAETANLGSFQSSPIGFAAGYAVGAAAHGLGIGGGGHNH</sequence>
<organism evidence="2">
    <name type="scientific">Burkholderia cenocepacia</name>
    <dbReference type="NCBI Taxonomy" id="95486"/>
    <lineage>
        <taxon>Bacteria</taxon>
        <taxon>Pseudomonadati</taxon>
        <taxon>Pseudomonadota</taxon>
        <taxon>Betaproteobacteria</taxon>
        <taxon>Burkholderiales</taxon>
        <taxon>Burkholderiaceae</taxon>
        <taxon>Burkholderia</taxon>
        <taxon>Burkholderia cepacia complex</taxon>
    </lineage>
</organism>
<comment type="caution">
    <text evidence="2">The sequence shown here is derived from an EMBL/GenBank/DDBJ whole genome shotgun (WGS) entry which is preliminary data.</text>
</comment>
<protein>
    <submittedName>
        <fullName evidence="2">Uncharacterized protein</fullName>
    </submittedName>
</protein>
<proteinExistence type="predicted"/>